<dbReference type="STRING" id="1081103.A0A0B2WMW2"/>
<accession>A0A0B2WMW2</accession>
<dbReference type="EMBL" id="AZHE01000027">
    <property type="protein sequence ID" value="KHN95034.1"/>
    <property type="molecule type" value="Genomic_DNA"/>
</dbReference>
<name>A0A0B2WMW2_METAS</name>
<dbReference type="InterPro" id="IPR016040">
    <property type="entry name" value="NAD(P)-bd_dom"/>
</dbReference>
<keyword evidence="3" id="KW-1185">Reference proteome</keyword>
<dbReference type="HOGENOM" id="CLU_1796911_0_0_1"/>
<dbReference type="AlphaFoldDB" id="A0A0B2WMW2"/>
<dbReference type="OrthoDB" id="419598at2759"/>
<dbReference type="Pfam" id="PF13460">
    <property type="entry name" value="NAD_binding_10"/>
    <property type="match status" value="1"/>
</dbReference>
<dbReference type="InterPro" id="IPR036291">
    <property type="entry name" value="NAD(P)-bd_dom_sf"/>
</dbReference>
<evidence type="ECO:0000259" key="1">
    <source>
        <dbReference type="Pfam" id="PF13460"/>
    </source>
</evidence>
<reference evidence="2 3" key="1">
    <citation type="journal article" date="2014" name="Proc. Natl. Acad. Sci. U.S.A.">
        <title>Trajectory and genomic determinants of fungal-pathogen speciation and host adaptation.</title>
        <authorList>
            <person name="Hu X."/>
            <person name="Xiao G."/>
            <person name="Zheng P."/>
            <person name="Shang Y."/>
            <person name="Su Y."/>
            <person name="Zhang X."/>
            <person name="Liu X."/>
            <person name="Zhan S."/>
            <person name="St Leger R.J."/>
            <person name="Wang C."/>
        </authorList>
    </citation>
    <scope>NUCLEOTIDE SEQUENCE [LARGE SCALE GENOMIC DNA]</scope>
    <source>
        <strain evidence="2 3">ARSEF 1941</strain>
    </source>
</reference>
<dbReference type="GeneID" id="63741538"/>
<comment type="caution">
    <text evidence="2">The sequence shown here is derived from an EMBL/GenBank/DDBJ whole genome shotgun (WGS) entry which is preliminary data.</text>
</comment>
<evidence type="ECO:0000313" key="3">
    <source>
        <dbReference type="Proteomes" id="UP000030816"/>
    </source>
</evidence>
<dbReference type="RefSeq" id="XP_040676100.1">
    <property type="nucleotide sequence ID" value="XM_040825881.1"/>
</dbReference>
<dbReference type="Proteomes" id="UP000030816">
    <property type="component" value="Unassembled WGS sequence"/>
</dbReference>
<proteinExistence type="predicted"/>
<organism evidence="2 3">
    <name type="scientific">Metarhizium album (strain ARSEF 1941)</name>
    <dbReference type="NCBI Taxonomy" id="1081103"/>
    <lineage>
        <taxon>Eukaryota</taxon>
        <taxon>Fungi</taxon>
        <taxon>Dikarya</taxon>
        <taxon>Ascomycota</taxon>
        <taxon>Pezizomycotina</taxon>
        <taxon>Sordariomycetes</taxon>
        <taxon>Hypocreomycetidae</taxon>
        <taxon>Hypocreales</taxon>
        <taxon>Clavicipitaceae</taxon>
        <taxon>Metarhizium</taxon>
    </lineage>
</organism>
<dbReference type="Gene3D" id="3.40.50.720">
    <property type="entry name" value="NAD(P)-binding Rossmann-like Domain"/>
    <property type="match status" value="1"/>
</dbReference>
<sequence length="144" mass="15070">MLVTVAPASTKTGTAVIRSLLTSPDAGVDIQAIYRDTAKAPVEFTTLSNFKAVQGDIADGASLNLDGSDVVVAITPPVFDSSDIVATARQRSENVKNAIEKAGTVKKLILLSSIGAQFSSRVVRLVSPTRRCILPPPPLIGFHG</sequence>
<feature type="domain" description="NAD(P)-binding" evidence="1">
    <location>
        <begin position="8"/>
        <end position="117"/>
    </location>
</feature>
<dbReference type="SUPFAM" id="SSF51735">
    <property type="entry name" value="NAD(P)-binding Rossmann-fold domains"/>
    <property type="match status" value="1"/>
</dbReference>
<evidence type="ECO:0000313" key="2">
    <source>
        <dbReference type="EMBL" id="KHN95034.1"/>
    </source>
</evidence>
<gene>
    <name evidence="2" type="ORF">MAM_07083</name>
</gene>
<protein>
    <submittedName>
        <fullName evidence="2">NAD-dependent epimerase/dehydratase</fullName>
    </submittedName>
</protein>